<feature type="transmembrane region" description="Helical" evidence="1">
    <location>
        <begin position="246"/>
        <end position="269"/>
    </location>
</feature>
<keyword evidence="1" id="KW-1133">Transmembrane helix</keyword>
<feature type="transmembrane region" description="Helical" evidence="1">
    <location>
        <begin position="122"/>
        <end position="144"/>
    </location>
</feature>
<feature type="transmembrane region" description="Helical" evidence="1">
    <location>
        <begin position="88"/>
        <end position="110"/>
    </location>
</feature>
<dbReference type="RefSeq" id="WP_028496969.1">
    <property type="nucleotide sequence ID" value="NZ_FOQZ01000001.1"/>
</dbReference>
<evidence type="ECO:0000256" key="1">
    <source>
        <dbReference type="SAM" id="Phobius"/>
    </source>
</evidence>
<dbReference type="Pfam" id="PF22564">
    <property type="entry name" value="HAAS"/>
    <property type="match status" value="1"/>
</dbReference>
<feature type="transmembrane region" description="Helical" evidence="1">
    <location>
        <begin position="289"/>
        <end position="307"/>
    </location>
</feature>
<dbReference type="EMBL" id="FOQZ01000001">
    <property type="protein sequence ID" value="SFI17234.1"/>
    <property type="molecule type" value="Genomic_DNA"/>
</dbReference>
<keyword evidence="1" id="KW-0472">Membrane</keyword>
<name>A0A7Z7GCV4_9MICO</name>
<dbReference type="InterPro" id="IPR047928">
    <property type="entry name" value="Perm_prefix_1"/>
</dbReference>
<evidence type="ECO:0000313" key="3">
    <source>
        <dbReference type="Proteomes" id="UP000198702"/>
    </source>
</evidence>
<keyword evidence="1" id="KW-0812">Transmembrane</keyword>
<feature type="transmembrane region" description="Helical" evidence="1">
    <location>
        <begin position="174"/>
        <end position="193"/>
    </location>
</feature>
<organism evidence="2 3">
    <name type="scientific">Microbacterium saccharophilum</name>
    <dbReference type="NCBI Taxonomy" id="1213358"/>
    <lineage>
        <taxon>Bacteria</taxon>
        <taxon>Bacillati</taxon>
        <taxon>Actinomycetota</taxon>
        <taxon>Actinomycetes</taxon>
        <taxon>Micrococcales</taxon>
        <taxon>Microbacteriaceae</taxon>
        <taxon>Microbacterium</taxon>
    </lineage>
</organism>
<protein>
    <submittedName>
        <fullName evidence="2">Uncharacterized protein</fullName>
    </submittedName>
</protein>
<accession>A0A7Z7GCV4</accession>
<proteinExistence type="predicted"/>
<dbReference type="NCBIfam" id="NF038403">
    <property type="entry name" value="perm_prefix_1"/>
    <property type="match status" value="1"/>
</dbReference>
<sequence>MNATTFTERYILAVTRAVPEKQRDDVAAELRASIADQIDARMEAGMPAADAEREVLLDLGAPDELAAGYADRPLHLVGPRYYLDWLRLLKLLLAVVLPCAAFGIALGQVLSGAEFGPVVGSTVSGVLSVGVHLAFWVTLIFVLLERYGARPPREETESWSLDGLPQPRETGATFGDMLSTLIFLALGAAAILWDLNLGFVPGENLSFLDPGLWPGWVTGLFVVMALEGALAVIVHVTGRWTVPLAVVNAVLGLAFAVPALWLLFDGALLNPAFFPTVVTSGDGAEVHQILSVIAGFGIVGVTLWDIIDAFRKARR</sequence>
<comment type="caution">
    <text evidence="2">The sequence shown here is derived from an EMBL/GenBank/DDBJ whole genome shotgun (WGS) entry which is preliminary data.</text>
</comment>
<dbReference type="AlphaFoldDB" id="A0A7Z7GCV4"/>
<feature type="transmembrane region" description="Helical" evidence="1">
    <location>
        <begin position="213"/>
        <end position="234"/>
    </location>
</feature>
<gene>
    <name evidence="2" type="ORF">SAMN04487751_0072</name>
</gene>
<dbReference type="Proteomes" id="UP000198702">
    <property type="component" value="Unassembled WGS sequence"/>
</dbReference>
<reference evidence="2 3" key="1">
    <citation type="submission" date="2016-10" db="EMBL/GenBank/DDBJ databases">
        <authorList>
            <person name="Varghese N."/>
            <person name="Submissions S."/>
        </authorList>
    </citation>
    <scope>NUCLEOTIDE SEQUENCE [LARGE SCALE GENOMIC DNA]</scope>
    <source>
        <strain evidence="2 3">UNC380MFSha3.1</strain>
    </source>
</reference>
<evidence type="ECO:0000313" key="2">
    <source>
        <dbReference type="EMBL" id="SFI17234.1"/>
    </source>
</evidence>